<evidence type="ECO:0000256" key="5">
    <source>
        <dbReference type="ARBA" id="ARBA00022729"/>
    </source>
</evidence>
<feature type="domain" description="Cadherin" evidence="20">
    <location>
        <begin position="315"/>
        <end position="423"/>
    </location>
</feature>
<dbReference type="InterPro" id="IPR015919">
    <property type="entry name" value="Cadherin-like_sf"/>
</dbReference>
<dbReference type="SMART" id="SM00282">
    <property type="entry name" value="LamG"/>
    <property type="match status" value="1"/>
</dbReference>
<organism evidence="21">
    <name type="scientific">Cacopsylla melanoneura</name>
    <dbReference type="NCBI Taxonomy" id="428564"/>
    <lineage>
        <taxon>Eukaryota</taxon>
        <taxon>Metazoa</taxon>
        <taxon>Ecdysozoa</taxon>
        <taxon>Arthropoda</taxon>
        <taxon>Hexapoda</taxon>
        <taxon>Insecta</taxon>
        <taxon>Pterygota</taxon>
        <taxon>Neoptera</taxon>
        <taxon>Paraneoptera</taxon>
        <taxon>Hemiptera</taxon>
        <taxon>Sternorrhyncha</taxon>
        <taxon>Psylloidea</taxon>
        <taxon>Psyllidae</taxon>
        <taxon>Psyllinae</taxon>
        <taxon>Cacopsylla</taxon>
    </lineage>
</organism>
<evidence type="ECO:0000259" key="19">
    <source>
        <dbReference type="PROSITE" id="PS50025"/>
    </source>
</evidence>
<dbReference type="InterPro" id="IPR002126">
    <property type="entry name" value="Cadherin-like_dom"/>
</dbReference>
<evidence type="ECO:0000256" key="11">
    <source>
        <dbReference type="ARBA" id="ARBA00023157"/>
    </source>
</evidence>
<comment type="subcellular location">
    <subcellularLocation>
        <location evidence="2">Cell membrane</location>
        <topology evidence="2">Multi-pass membrane protein</topology>
    </subcellularLocation>
    <subcellularLocation>
        <location evidence="1 15">Cell membrane</location>
        <topology evidence="1 15">Single-pass type I membrane protein</topology>
    </subcellularLocation>
</comment>
<dbReference type="GO" id="GO:0008013">
    <property type="term" value="F:beta-catenin binding"/>
    <property type="evidence" value="ECO:0007669"/>
    <property type="project" value="TreeGrafter"/>
</dbReference>
<dbReference type="GO" id="GO:0070161">
    <property type="term" value="C:anchoring junction"/>
    <property type="evidence" value="ECO:0007669"/>
    <property type="project" value="UniProtKB-ARBA"/>
</dbReference>
<dbReference type="EMBL" id="HBUF01107363">
    <property type="protein sequence ID" value="CAG6639462.1"/>
    <property type="molecule type" value="Transcribed_RNA"/>
</dbReference>
<evidence type="ECO:0000259" key="20">
    <source>
        <dbReference type="PROSITE" id="PS50268"/>
    </source>
</evidence>
<feature type="transmembrane region" description="Helical" evidence="18">
    <location>
        <begin position="1343"/>
        <end position="1363"/>
    </location>
</feature>
<keyword evidence="11" id="KW-1015">Disulfide bond</keyword>
<dbReference type="InterPro" id="IPR027397">
    <property type="entry name" value="Catenin-bd_sf"/>
</dbReference>
<name>A0A8D9EH22_9HEMI</name>
<dbReference type="GO" id="GO:0007163">
    <property type="term" value="P:establishment or maintenance of cell polarity"/>
    <property type="evidence" value="ECO:0007669"/>
    <property type="project" value="UniProtKB-ARBA"/>
</dbReference>
<accession>A0A8D9EH22</accession>
<feature type="domain" description="Cadherin" evidence="20">
    <location>
        <begin position="760"/>
        <end position="857"/>
    </location>
</feature>
<evidence type="ECO:0000256" key="18">
    <source>
        <dbReference type="SAM" id="Phobius"/>
    </source>
</evidence>
<dbReference type="PANTHER" id="PTHR24027:SF422">
    <property type="entry name" value="CADHERIN DOMAIN-CONTAINING PROTEIN"/>
    <property type="match status" value="1"/>
</dbReference>
<feature type="domain" description="Laminin G" evidence="19">
    <location>
        <begin position="1139"/>
        <end position="1327"/>
    </location>
</feature>
<dbReference type="GO" id="GO:0007297">
    <property type="term" value="P:follicle cell of egg chamber migration"/>
    <property type="evidence" value="ECO:0007669"/>
    <property type="project" value="UniProtKB-ARBA"/>
</dbReference>
<evidence type="ECO:0000256" key="17">
    <source>
        <dbReference type="SAM" id="MobiDB-lite"/>
    </source>
</evidence>
<dbReference type="InterPro" id="IPR002049">
    <property type="entry name" value="LE_dom"/>
</dbReference>
<dbReference type="GO" id="GO:0098858">
    <property type="term" value="C:actin-based cell projection"/>
    <property type="evidence" value="ECO:0007669"/>
    <property type="project" value="UniProtKB-ARBA"/>
</dbReference>
<dbReference type="GO" id="GO:0005509">
    <property type="term" value="F:calcium ion binding"/>
    <property type="evidence" value="ECO:0007669"/>
    <property type="project" value="UniProtKB-UniRule"/>
</dbReference>
<evidence type="ECO:0000256" key="8">
    <source>
        <dbReference type="ARBA" id="ARBA00022889"/>
    </source>
</evidence>
<feature type="domain" description="Cadherin" evidence="20">
    <location>
        <begin position="89"/>
        <end position="198"/>
    </location>
</feature>
<dbReference type="GO" id="GO:0008104">
    <property type="term" value="P:intracellular protein localization"/>
    <property type="evidence" value="ECO:0007669"/>
    <property type="project" value="UniProtKB-ARBA"/>
</dbReference>
<keyword evidence="10 18" id="KW-0472">Membrane</keyword>
<evidence type="ECO:0000256" key="12">
    <source>
        <dbReference type="ARBA" id="ARBA00023180"/>
    </source>
</evidence>
<dbReference type="GO" id="GO:0035239">
    <property type="term" value="P:tube morphogenesis"/>
    <property type="evidence" value="ECO:0007669"/>
    <property type="project" value="UniProtKB-ARBA"/>
</dbReference>
<dbReference type="CDD" id="cd00055">
    <property type="entry name" value="EGF_Lam"/>
    <property type="match status" value="1"/>
</dbReference>
<feature type="domain" description="Cadherin" evidence="20">
    <location>
        <begin position="641"/>
        <end position="750"/>
    </location>
</feature>
<dbReference type="Pfam" id="PF00028">
    <property type="entry name" value="Cadherin"/>
    <property type="match status" value="6"/>
</dbReference>
<dbReference type="InterPro" id="IPR001791">
    <property type="entry name" value="Laminin_G"/>
</dbReference>
<keyword evidence="12" id="KW-0325">Glycoprotein</keyword>
<keyword evidence="3" id="KW-0245">EGF-like domain</keyword>
<comment type="function">
    <text evidence="16">Cadherins are calcium-dependent cell adhesion proteins.</text>
</comment>
<dbReference type="GO" id="GO:0007431">
    <property type="term" value="P:salivary gland development"/>
    <property type="evidence" value="ECO:0007669"/>
    <property type="project" value="UniProtKB-ARBA"/>
</dbReference>
<keyword evidence="4 15" id="KW-0812">Transmembrane</keyword>
<dbReference type="GO" id="GO:0045296">
    <property type="term" value="F:cadherin binding"/>
    <property type="evidence" value="ECO:0007669"/>
    <property type="project" value="TreeGrafter"/>
</dbReference>
<dbReference type="PRINTS" id="PR00205">
    <property type="entry name" value="CADHERIN"/>
</dbReference>
<feature type="domain" description="Cadherin" evidence="20">
    <location>
        <begin position="207"/>
        <end position="313"/>
    </location>
</feature>
<sequence>MKLNCKMRSIGVCIWTWYSLCLLAFGFEDTIFGALKSDDPPSHIHFSTSTAKFRHIRHSRANSMNGWSQMASTTSPLTIQDNHKPFFDDCFSYKPTVKEGEPSGTEVIQVHAKDIDPPSNGGTIRYRIMKAPSERAKFVVDEHTGMIKTIYALDRDDPEREKEIYITVIAEDNGIPQLSDACTMKITVEDINDNEPMFDRVSYRGYIAQSYEELVPEDLPVGREVMRISATDIDDGRNSIVQYELKANPSSDMQYFRIDPNTGIIYLARVIDKHPGYKFNMTAKASDQGEDPQSNNVGINIRVVESNKKAPEFIEYPTDSISIYENVAPYKDIIATLKAVSNTDEKAPIFNLVRGRTEQTNSKNTFILEIEGNVAKIRIGSQLDYETVSNYTLTVRIENKFKLAAETQIFVHLIDVNDNIPVFVSDDGSSLSHSVLENEPPGTPVMQVKAVDGDSSLQHNQITYELADNQDNFAIDKYTGLITTLKTFDREEKDVYHVKVIATDSSESANSMPGSKKHNQGQQVFRIDIADKNDHPPVFNQKTYEAENIPEDANNHRLVAQVKANDTDDASTIEYSIVDGNIGDAFKIEPTTGQIFVGGKLDYEKITNYTLRVRAFDGASEDFCTVLINVLNVNDNRPVFEDQDREITIQEESIPPGCIATFKAYDPDIANRSLPQHIKYFIPDHEELGLRIDQDGCLSLTKALDRDKPGIPSYQVRIGAQDEDGASTSQKEYFELVINLIDINDNPPYLDMPGPVVWRENQGPGTITTLSANDNDSEKNGAPFKFEMAPEASDDIRSKFSINGDLLKARTTFDREEKKSYIIPIAITDSGSPPMTGISNLTVIIGDVNDNPMEPGKSSIFVYNYKGEAPDTEVGRVYVQDPDDWDLPDKVFKWRAGAHRYFDLNSANGMITMRNGTHEGSYLLHFNVTEESASFKRHTVEATVNVTVKVIPEEAIDKSGSFRLSGITAEEFIEPNSKGISKATILRNHLSKLLNTSVDNVDVFTVLHSPHNLDMNQLDVRFSAHGSPYYAPERINMAISLHQGQIEQELGCEILMVNIDECLKEKNFCKESLSCINFLNKSNVPYAVYTNTTSFVGVNAVISPFCKCEFPKHFCYNGGTPVGETCVCPANFDGPRCEKVSIGFNGNGYALYPTLQSCADFTFSFDIRAYQPDGLVFYVGPTSYRSSMGVQDFMSMELHDGFPVLLVDYGTGTTRLDMQYSKLHDGNSHHIDIILSNTSIELQVDKCKLQQCLALKTPVGSNVLLNVNGPLQVGGTFLDLDKLGRQMNWDARPSVVPFSGCISNMTFNKKLYNLGFPSVQLNSEVDCGNVRTGAYTLGIDSSFLIAILICCAILLMLLLAVIVQRKKSDDNYKDTDDIRENIIDYEEEGGGEGDMTGFDLDVLRCTSMYGPNDAKLPNGHLIKGSGDEVPDICGFLDGKKHHVDNDPETNPFDDVRHYAYEGDGNTTGSLSSLASVTDEGDLNFDYLSNFGPRFRKLADMYGEDPSDEEDENYQPAASESWC</sequence>
<dbReference type="SUPFAM" id="SSF49899">
    <property type="entry name" value="Concanavalin A-like lectins/glucanases"/>
    <property type="match status" value="1"/>
</dbReference>
<evidence type="ECO:0000256" key="1">
    <source>
        <dbReference type="ARBA" id="ARBA00004251"/>
    </source>
</evidence>
<evidence type="ECO:0000256" key="15">
    <source>
        <dbReference type="RuleBase" id="RU003318"/>
    </source>
</evidence>
<evidence type="ECO:0000256" key="7">
    <source>
        <dbReference type="ARBA" id="ARBA00022837"/>
    </source>
</evidence>
<dbReference type="EMBL" id="HBUF01535619">
    <property type="protein sequence ID" value="CAG6753198.1"/>
    <property type="molecule type" value="Transcribed_RNA"/>
</dbReference>
<dbReference type="Pfam" id="PF02210">
    <property type="entry name" value="Laminin_G_2"/>
    <property type="match status" value="1"/>
</dbReference>
<dbReference type="PROSITE" id="PS00232">
    <property type="entry name" value="CADHERIN_1"/>
    <property type="match status" value="2"/>
</dbReference>
<dbReference type="SMART" id="SM00112">
    <property type="entry name" value="CA"/>
    <property type="match status" value="7"/>
</dbReference>
<dbReference type="GO" id="GO:0007156">
    <property type="term" value="P:homophilic cell adhesion via plasma membrane adhesion molecules"/>
    <property type="evidence" value="ECO:0007669"/>
    <property type="project" value="InterPro"/>
</dbReference>
<dbReference type="Pfam" id="PF01049">
    <property type="entry name" value="CADH_Y-type_LIR"/>
    <property type="match status" value="1"/>
</dbReference>
<comment type="caution">
    <text evidence="14">Lacks conserved residue(s) required for the propagation of feature annotation.</text>
</comment>
<keyword evidence="5" id="KW-0732">Signal</keyword>
<dbReference type="InterPro" id="IPR000742">
    <property type="entry name" value="EGF"/>
</dbReference>
<feature type="domain" description="Cadherin" evidence="20">
    <location>
        <begin position="427"/>
        <end position="539"/>
    </location>
</feature>
<dbReference type="FunFam" id="2.60.40.60:FF:000032">
    <property type="entry name" value="FAT atypical cadherin 1"/>
    <property type="match status" value="1"/>
</dbReference>
<dbReference type="EMBL" id="HBUF01535620">
    <property type="protein sequence ID" value="CAG6753200.1"/>
    <property type="molecule type" value="Transcribed_RNA"/>
</dbReference>
<dbReference type="FunFam" id="4.10.900.10:FF:000012">
    <property type="entry name" value="Putative DE-cadherin"/>
    <property type="match status" value="1"/>
</dbReference>
<dbReference type="GO" id="GO:0001736">
    <property type="term" value="P:establishment of planar polarity"/>
    <property type="evidence" value="ECO:0007669"/>
    <property type="project" value="UniProtKB-ARBA"/>
</dbReference>
<evidence type="ECO:0000256" key="4">
    <source>
        <dbReference type="ARBA" id="ARBA00022692"/>
    </source>
</evidence>
<dbReference type="Gene3D" id="4.10.900.10">
    <property type="entry name" value="TCF3-CBD (Catenin binding domain)"/>
    <property type="match status" value="1"/>
</dbReference>
<evidence type="ECO:0000256" key="2">
    <source>
        <dbReference type="ARBA" id="ARBA00004651"/>
    </source>
</evidence>
<dbReference type="FunFam" id="2.60.40.60:FF:000015">
    <property type="entry name" value="FAT atypical cadherin 1"/>
    <property type="match status" value="1"/>
</dbReference>
<dbReference type="InterPro" id="IPR020894">
    <property type="entry name" value="Cadherin_CS"/>
</dbReference>
<dbReference type="EMBL" id="HBUF01535616">
    <property type="protein sequence ID" value="CAG6753192.1"/>
    <property type="molecule type" value="Transcribed_RNA"/>
</dbReference>
<evidence type="ECO:0000256" key="16">
    <source>
        <dbReference type="RuleBase" id="RU004357"/>
    </source>
</evidence>
<dbReference type="InterPro" id="IPR056370">
    <property type="entry name" value="Shg-like_Ig-like"/>
</dbReference>
<evidence type="ECO:0000256" key="10">
    <source>
        <dbReference type="ARBA" id="ARBA00023136"/>
    </source>
</evidence>
<dbReference type="Pfam" id="PF24811">
    <property type="entry name" value="Ig_Shg"/>
    <property type="match status" value="1"/>
</dbReference>
<dbReference type="CDD" id="cd11304">
    <property type="entry name" value="Cadherin_repeat"/>
    <property type="match status" value="6"/>
</dbReference>
<dbReference type="PROSITE" id="PS00022">
    <property type="entry name" value="EGF_1"/>
    <property type="match status" value="1"/>
</dbReference>
<evidence type="ECO:0000256" key="3">
    <source>
        <dbReference type="ARBA" id="ARBA00022536"/>
    </source>
</evidence>
<dbReference type="FunFam" id="2.60.40.60:FF:000058">
    <property type="entry name" value="FAT atypical cadherin 3"/>
    <property type="match status" value="2"/>
</dbReference>
<dbReference type="GO" id="GO:0048565">
    <property type="term" value="P:digestive tract development"/>
    <property type="evidence" value="ECO:0007669"/>
    <property type="project" value="UniProtKB-ARBA"/>
</dbReference>
<evidence type="ECO:0000256" key="14">
    <source>
        <dbReference type="PROSITE-ProRule" id="PRU00122"/>
    </source>
</evidence>
<dbReference type="GO" id="GO:0016342">
    <property type="term" value="C:catenin complex"/>
    <property type="evidence" value="ECO:0007669"/>
    <property type="project" value="TreeGrafter"/>
</dbReference>
<evidence type="ECO:0000256" key="6">
    <source>
        <dbReference type="ARBA" id="ARBA00022737"/>
    </source>
</evidence>
<dbReference type="Gene3D" id="2.60.40.60">
    <property type="entry name" value="Cadherins"/>
    <property type="match status" value="8"/>
</dbReference>
<dbReference type="PROSITE" id="PS50025">
    <property type="entry name" value="LAM_G_DOMAIN"/>
    <property type="match status" value="1"/>
</dbReference>
<feature type="compositionally biased region" description="Acidic residues" evidence="17">
    <location>
        <begin position="1501"/>
        <end position="1512"/>
    </location>
</feature>
<dbReference type="GO" id="GO:0009887">
    <property type="term" value="P:animal organ morphogenesis"/>
    <property type="evidence" value="ECO:0007669"/>
    <property type="project" value="UniProtKB-ARBA"/>
</dbReference>
<proteinExistence type="predicted"/>
<dbReference type="EMBL" id="HBUF01185012">
    <property type="protein sequence ID" value="CAG6656460.1"/>
    <property type="molecule type" value="Transcribed_RNA"/>
</dbReference>
<evidence type="ECO:0000313" key="21">
    <source>
        <dbReference type="EMBL" id="CAG6753192.1"/>
    </source>
</evidence>
<keyword evidence="6" id="KW-0677">Repeat</keyword>
<dbReference type="GO" id="GO:0007424">
    <property type="term" value="P:open tracheal system development"/>
    <property type="evidence" value="ECO:0007669"/>
    <property type="project" value="UniProtKB-ARBA"/>
</dbReference>
<keyword evidence="9 18" id="KW-1133">Transmembrane helix</keyword>
<dbReference type="Gene3D" id="2.60.120.200">
    <property type="match status" value="1"/>
</dbReference>
<keyword evidence="7 13" id="KW-0106">Calcium</keyword>
<dbReference type="PANTHER" id="PTHR24027">
    <property type="entry name" value="CADHERIN-23"/>
    <property type="match status" value="1"/>
</dbReference>
<keyword evidence="8 15" id="KW-0130">Cell adhesion</keyword>
<dbReference type="SUPFAM" id="SSF49313">
    <property type="entry name" value="Cadherin-like"/>
    <property type="match status" value="8"/>
</dbReference>
<evidence type="ECO:0000256" key="9">
    <source>
        <dbReference type="ARBA" id="ARBA00022989"/>
    </source>
</evidence>
<feature type="region of interest" description="Disordered" evidence="17">
    <location>
        <begin position="1500"/>
        <end position="1522"/>
    </location>
</feature>
<dbReference type="PROSITE" id="PS50268">
    <property type="entry name" value="CADHERIN_2"/>
    <property type="match status" value="7"/>
</dbReference>
<feature type="domain" description="Cadherin" evidence="20">
    <location>
        <begin position="541"/>
        <end position="640"/>
    </location>
</feature>
<protein>
    <submittedName>
        <fullName evidence="21">DE-cadherin</fullName>
    </submittedName>
</protein>
<dbReference type="InterPro" id="IPR013320">
    <property type="entry name" value="ConA-like_dom_sf"/>
</dbReference>
<dbReference type="InterPro" id="IPR039808">
    <property type="entry name" value="Cadherin"/>
</dbReference>
<dbReference type="CDD" id="cd00110">
    <property type="entry name" value="LamG"/>
    <property type="match status" value="1"/>
</dbReference>
<evidence type="ECO:0000256" key="13">
    <source>
        <dbReference type="PROSITE-ProRule" id="PRU00043"/>
    </source>
</evidence>
<dbReference type="InterPro" id="IPR000233">
    <property type="entry name" value="Cadherin_Y-type_LIR"/>
</dbReference>
<dbReference type="GO" id="GO:0048589">
    <property type="term" value="P:developmental growth"/>
    <property type="evidence" value="ECO:0007669"/>
    <property type="project" value="UniProtKB-ARBA"/>
</dbReference>
<reference evidence="21" key="1">
    <citation type="submission" date="2021-05" db="EMBL/GenBank/DDBJ databases">
        <authorList>
            <person name="Alioto T."/>
            <person name="Alioto T."/>
            <person name="Gomez Garrido J."/>
        </authorList>
    </citation>
    <scope>NUCLEOTIDE SEQUENCE</scope>
</reference>